<reference evidence="2" key="1">
    <citation type="journal article" date="2014" name="Front. Microbiol.">
        <title>High frequency of phylogenetically diverse reductive dehalogenase-homologous genes in deep subseafloor sedimentary metagenomes.</title>
        <authorList>
            <person name="Kawai M."/>
            <person name="Futagami T."/>
            <person name="Toyoda A."/>
            <person name="Takaki Y."/>
            <person name="Nishi S."/>
            <person name="Hori S."/>
            <person name="Arai W."/>
            <person name="Tsubouchi T."/>
            <person name="Morono Y."/>
            <person name="Uchiyama I."/>
            <person name="Ito T."/>
            <person name="Fujiyama A."/>
            <person name="Inagaki F."/>
            <person name="Takami H."/>
        </authorList>
    </citation>
    <scope>NUCLEOTIDE SEQUENCE</scope>
    <source>
        <strain evidence="2">Expedition CK06-06</strain>
    </source>
</reference>
<proteinExistence type="predicted"/>
<organism evidence="2">
    <name type="scientific">marine sediment metagenome</name>
    <dbReference type="NCBI Taxonomy" id="412755"/>
    <lineage>
        <taxon>unclassified sequences</taxon>
        <taxon>metagenomes</taxon>
        <taxon>ecological metagenomes</taxon>
    </lineage>
</organism>
<feature type="transmembrane region" description="Helical" evidence="1">
    <location>
        <begin position="6"/>
        <end position="35"/>
    </location>
</feature>
<feature type="non-terminal residue" evidence="2">
    <location>
        <position position="192"/>
    </location>
</feature>
<comment type="caution">
    <text evidence="2">The sequence shown here is derived from an EMBL/GenBank/DDBJ whole genome shotgun (WGS) entry which is preliminary data.</text>
</comment>
<keyword evidence="1" id="KW-1133">Transmembrane helix</keyword>
<accession>X1HFL7</accession>
<dbReference type="EMBL" id="BARU01028227">
    <property type="protein sequence ID" value="GAH68222.1"/>
    <property type="molecule type" value="Genomic_DNA"/>
</dbReference>
<name>X1HFL7_9ZZZZ</name>
<keyword evidence="1" id="KW-0472">Membrane</keyword>
<gene>
    <name evidence="2" type="ORF">S03H2_45090</name>
</gene>
<feature type="transmembrane region" description="Helical" evidence="1">
    <location>
        <begin position="55"/>
        <end position="81"/>
    </location>
</feature>
<dbReference type="AlphaFoldDB" id="X1HFL7"/>
<feature type="transmembrane region" description="Helical" evidence="1">
    <location>
        <begin position="93"/>
        <end position="111"/>
    </location>
</feature>
<sequence>MFWKFFLGLFIISIIFPFLWTLLATPVNAFMMLFFKIYENEEGEKQRKALSIMSYPVMAIFFLTHIYILCGWSAFVVSKAVAYTWPPDVTYKWIYYVVGFILCYGPLGFMASKEGRKGSFSSCLHISIAMLVYMSNMFTLDNLAESEIETQKQTLIKFGDIQMSFREIINTFLKLQYSFGDLEKPETDRGYY</sequence>
<evidence type="ECO:0000313" key="2">
    <source>
        <dbReference type="EMBL" id="GAH68222.1"/>
    </source>
</evidence>
<keyword evidence="1" id="KW-0812">Transmembrane</keyword>
<protein>
    <submittedName>
        <fullName evidence="2">Uncharacterized protein</fullName>
    </submittedName>
</protein>
<evidence type="ECO:0000256" key="1">
    <source>
        <dbReference type="SAM" id="Phobius"/>
    </source>
</evidence>